<feature type="compositionally biased region" description="Polar residues" evidence="6">
    <location>
        <begin position="279"/>
        <end position="300"/>
    </location>
</feature>
<feature type="compositionally biased region" description="Polar residues" evidence="6">
    <location>
        <begin position="253"/>
        <end position="263"/>
    </location>
</feature>
<keyword evidence="4 7" id="KW-0472">Membrane</keyword>
<feature type="region of interest" description="Disordered" evidence="6">
    <location>
        <begin position="243"/>
        <end position="322"/>
    </location>
</feature>
<reference evidence="9 10" key="1">
    <citation type="journal article" date="2012" name="Eukaryot. Cell">
        <title>Genome sequence of the Trichosporon asahii environmental strain CBS 8904.</title>
        <authorList>
            <person name="Yang R.Y."/>
            <person name="Li H.T."/>
            <person name="Zhu H."/>
            <person name="Zhou G.P."/>
            <person name="Wang M."/>
            <person name="Wang L."/>
        </authorList>
    </citation>
    <scope>NUCLEOTIDE SEQUENCE [LARGE SCALE GENOMIC DNA]</scope>
    <source>
        <strain evidence="9 10">CBS 8904</strain>
    </source>
</reference>
<dbReference type="EMBL" id="AMBO01000362">
    <property type="protein sequence ID" value="EKC99768.1"/>
    <property type="molecule type" value="Genomic_DNA"/>
</dbReference>
<dbReference type="eggNOG" id="KOG0724">
    <property type="taxonomic scope" value="Eukaryota"/>
</dbReference>
<evidence type="ECO:0000313" key="10">
    <source>
        <dbReference type="Proteomes" id="UP000006757"/>
    </source>
</evidence>
<evidence type="ECO:0000256" key="2">
    <source>
        <dbReference type="ARBA" id="ARBA00022729"/>
    </source>
</evidence>
<evidence type="ECO:0000256" key="3">
    <source>
        <dbReference type="ARBA" id="ARBA00022989"/>
    </source>
</evidence>
<comment type="subcellular location">
    <subcellularLocation>
        <location evidence="5">Endomembrane system</location>
        <topology evidence="5">Single-pass membrane protein</topology>
    </subcellularLocation>
</comment>
<comment type="caution">
    <text evidence="9">The sequence shown here is derived from an EMBL/GenBank/DDBJ whole genome shotgun (WGS) entry which is preliminary data.</text>
</comment>
<dbReference type="InterPro" id="IPR001623">
    <property type="entry name" value="DnaJ_domain"/>
</dbReference>
<accession>K1WDU2</accession>
<protein>
    <submittedName>
        <fullName evidence="9">Endoplasmic reticulum protein</fullName>
    </submittedName>
</protein>
<evidence type="ECO:0000256" key="7">
    <source>
        <dbReference type="SAM" id="Phobius"/>
    </source>
</evidence>
<dbReference type="InterPro" id="IPR036869">
    <property type="entry name" value="J_dom_sf"/>
</dbReference>
<proteinExistence type="predicted"/>
<keyword evidence="3 7" id="KW-1133">Transmembrane helix</keyword>
<dbReference type="Gene3D" id="1.10.287.110">
    <property type="entry name" value="DnaJ domain"/>
    <property type="match status" value="1"/>
</dbReference>
<dbReference type="PROSITE" id="PS50076">
    <property type="entry name" value="DNAJ_2"/>
    <property type="match status" value="1"/>
</dbReference>
<dbReference type="Proteomes" id="UP000006757">
    <property type="component" value="Unassembled WGS sequence"/>
</dbReference>
<dbReference type="PANTHER" id="PTHR44653:SF2">
    <property type="entry name" value="DNAJ HOMOLOG SUBFAMILY C MEMBER 1"/>
    <property type="match status" value="1"/>
</dbReference>
<dbReference type="OrthoDB" id="413400at2759"/>
<evidence type="ECO:0000256" key="5">
    <source>
        <dbReference type="ARBA" id="ARBA00037847"/>
    </source>
</evidence>
<evidence type="ECO:0000256" key="6">
    <source>
        <dbReference type="SAM" id="MobiDB-lite"/>
    </source>
</evidence>
<dbReference type="OMA" id="RRYDYFY"/>
<feature type="domain" description="J" evidence="8">
    <location>
        <begin position="31"/>
        <end position="96"/>
    </location>
</feature>
<evidence type="ECO:0000259" key="8">
    <source>
        <dbReference type="PROSITE" id="PS50076"/>
    </source>
</evidence>
<evidence type="ECO:0000313" key="9">
    <source>
        <dbReference type="EMBL" id="EKC99768.1"/>
    </source>
</evidence>
<sequence length="322" mass="36028">MAKLTCRWTKEDYEIFDLVHDLKAEEGDDVTFYSYLRIEKDATPAQLTKAYRKRSLELHPDKNPGVPGIQQKFARLGVITGILRDGERRDRYNFFLKNGVPKWKGFGYAYTRWRPGMGFVICFLVLFTALMHYVVMRMNYARDSKKVEYFTEAALRQARGANRKVRVPFYEGSNQSLELVVEDGWVYLPHDDGSLHPLSELATPPSLLRTWPCNVARSLIYKVTGGPKEEVVVEDIRVPAEDVEVSDEVPSGPGTSSVDTSNAGRLRSRAAELRAQRTGKASASPDSTPGASESETSNTDGGSRKKAGGKAAAARKRKMNKK</sequence>
<dbReference type="SMART" id="SM00271">
    <property type="entry name" value="DnaJ"/>
    <property type="match status" value="1"/>
</dbReference>
<dbReference type="SUPFAM" id="SSF46565">
    <property type="entry name" value="Chaperone J-domain"/>
    <property type="match status" value="1"/>
</dbReference>
<evidence type="ECO:0000256" key="1">
    <source>
        <dbReference type="ARBA" id="ARBA00022692"/>
    </source>
</evidence>
<organism evidence="9 10">
    <name type="scientific">Trichosporon asahii var. asahii (strain CBS 8904)</name>
    <name type="common">Yeast</name>
    <dbReference type="NCBI Taxonomy" id="1220162"/>
    <lineage>
        <taxon>Eukaryota</taxon>
        <taxon>Fungi</taxon>
        <taxon>Dikarya</taxon>
        <taxon>Basidiomycota</taxon>
        <taxon>Agaricomycotina</taxon>
        <taxon>Tremellomycetes</taxon>
        <taxon>Trichosporonales</taxon>
        <taxon>Trichosporonaceae</taxon>
        <taxon>Trichosporon</taxon>
    </lineage>
</organism>
<keyword evidence="1 7" id="KW-0812">Transmembrane</keyword>
<dbReference type="PANTHER" id="PTHR44653">
    <property type="entry name" value="DNAJ HOMOLOG SUBFAMILY C MEMBER 1"/>
    <property type="match status" value="1"/>
</dbReference>
<dbReference type="Pfam" id="PF00226">
    <property type="entry name" value="DnaJ"/>
    <property type="match status" value="1"/>
</dbReference>
<dbReference type="HOGENOM" id="CLU_037236_0_1_1"/>
<gene>
    <name evidence="9" type="ORF">A1Q2_05914</name>
</gene>
<dbReference type="CDD" id="cd06257">
    <property type="entry name" value="DnaJ"/>
    <property type="match status" value="1"/>
</dbReference>
<keyword evidence="10" id="KW-1185">Reference proteome</keyword>
<name>K1WDU2_TRIAC</name>
<feature type="transmembrane region" description="Helical" evidence="7">
    <location>
        <begin position="116"/>
        <end position="136"/>
    </location>
</feature>
<dbReference type="InParanoid" id="K1WDU2"/>
<feature type="compositionally biased region" description="Basic residues" evidence="6">
    <location>
        <begin position="304"/>
        <end position="322"/>
    </location>
</feature>
<evidence type="ECO:0000256" key="4">
    <source>
        <dbReference type="ARBA" id="ARBA00023136"/>
    </source>
</evidence>
<dbReference type="GO" id="GO:0012505">
    <property type="term" value="C:endomembrane system"/>
    <property type="evidence" value="ECO:0007669"/>
    <property type="project" value="UniProtKB-SubCell"/>
</dbReference>
<keyword evidence="2" id="KW-0732">Signal</keyword>
<dbReference type="PRINTS" id="PR00625">
    <property type="entry name" value="JDOMAIN"/>
</dbReference>
<dbReference type="STRING" id="1220162.K1WDU2"/>
<dbReference type="FunCoup" id="K1WDU2">
    <property type="interactions" value="58"/>
</dbReference>
<dbReference type="InterPro" id="IPR052606">
    <property type="entry name" value="DnaJ_domain_protein"/>
</dbReference>
<dbReference type="AlphaFoldDB" id="K1WDU2"/>